<sequence>MRFFLAALSSSILLLSTHVHSHIVTRSVSPRSESKSVSIYVQIINTSKRPGKGGQCDEENESCSDTDSSKDGEFWTRDGCQDGESPCSHRSTYRYGFRCNKKFFNQGKVIKAAKAACPKIGSNSQIHVFPAPYTESEYKKPGPYVEWPIMRDGRIWNIFRRNKYRIVMTYDCTVVGAVIRRKKGKHYTQCTVERH</sequence>
<evidence type="ECO:0000313" key="5">
    <source>
        <dbReference type="EMBL" id="RKF83328.1"/>
    </source>
</evidence>
<evidence type="ECO:0000256" key="3">
    <source>
        <dbReference type="SAM" id="MobiDB-lite"/>
    </source>
</evidence>
<feature type="chain" id="PRO_5019231934" evidence="4">
    <location>
        <begin position="22"/>
        <end position="195"/>
    </location>
</feature>
<dbReference type="GO" id="GO:0016787">
    <property type="term" value="F:hydrolase activity"/>
    <property type="evidence" value="ECO:0007669"/>
    <property type="project" value="UniProtKB-KW"/>
</dbReference>
<keyword evidence="2" id="KW-0378">Hydrolase</keyword>
<organism evidence="5 6">
    <name type="scientific">Golovinomyces cichoracearum</name>
    <dbReference type="NCBI Taxonomy" id="62708"/>
    <lineage>
        <taxon>Eukaryota</taxon>
        <taxon>Fungi</taxon>
        <taxon>Dikarya</taxon>
        <taxon>Ascomycota</taxon>
        <taxon>Pezizomycotina</taxon>
        <taxon>Leotiomycetes</taxon>
        <taxon>Erysiphales</taxon>
        <taxon>Erysiphaceae</taxon>
        <taxon>Golovinomyces</taxon>
    </lineage>
</organism>
<keyword evidence="4" id="KW-0732">Signal</keyword>
<dbReference type="SMR" id="A0A420J960"/>
<dbReference type="GO" id="GO:0003723">
    <property type="term" value="F:RNA binding"/>
    <property type="evidence" value="ECO:0007669"/>
    <property type="project" value="InterPro"/>
</dbReference>
<comment type="caution">
    <text evidence="5">The sequence shown here is derived from an EMBL/GenBank/DDBJ whole genome shotgun (WGS) entry which is preliminary data.</text>
</comment>
<dbReference type="Gene3D" id="3.10.450.30">
    <property type="entry name" value="Microbial ribonucleases"/>
    <property type="match status" value="1"/>
</dbReference>
<evidence type="ECO:0000256" key="2">
    <source>
        <dbReference type="ARBA" id="ARBA00022801"/>
    </source>
</evidence>
<evidence type="ECO:0000313" key="6">
    <source>
        <dbReference type="Proteomes" id="UP000285405"/>
    </source>
</evidence>
<dbReference type="OrthoDB" id="3599051at2759"/>
<reference evidence="5 6" key="1">
    <citation type="journal article" date="2018" name="BMC Genomics">
        <title>Comparative genome analyses reveal sequence features reflecting distinct modes of host-adaptation between dicot and monocot powdery mildew.</title>
        <authorList>
            <person name="Wu Y."/>
            <person name="Ma X."/>
            <person name="Pan Z."/>
            <person name="Kale S.D."/>
            <person name="Song Y."/>
            <person name="King H."/>
            <person name="Zhang Q."/>
            <person name="Presley C."/>
            <person name="Deng X."/>
            <person name="Wei C.I."/>
            <person name="Xiao S."/>
        </authorList>
    </citation>
    <scope>NUCLEOTIDE SEQUENCE [LARGE SCALE GENOMIC DNA]</scope>
    <source>
        <strain evidence="5">UCSC1</strain>
    </source>
</reference>
<dbReference type="InterPro" id="IPR016191">
    <property type="entry name" value="Ribonuclease/ribotoxin"/>
</dbReference>
<dbReference type="Pfam" id="PF00545">
    <property type="entry name" value="Ribonuclease"/>
    <property type="match status" value="1"/>
</dbReference>
<feature type="region of interest" description="Disordered" evidence="3">
    <location>
        <begin position="48"/>
        <end position="72"/>
    </location>
</feature>
<gene>
    <name evidence="5" type="ORF">GcC1_004028</name>
</gene>
<dbReference type="InterPro" id="IPR000026">
    <property type="entry name" value="N1-like"/>
</dbReference>
<name>A0A420J960_9PEZI</name>
<feature type="signal peptide" evidence="4">
    <location>
        <begin position="1"/>
        <end position="21"/>
    </location>
</feature>
<dbReference type="AlphaFoldDB" id="A0A420J960"/>
<dbReference type="Proteomes" id="UP000285405">
    <property type="component" value="Unassembled WGS sequence"/>
</dbReference>
<accession>A0A420J960</accession>
<dbReference type="GO" id="GO:0004521">
    <property type="term" value="F:RNA endonuclease activity"/>
    <property type="evidence" value="ECO:0007669"/>
    <property type="project" value="InterPro"/>
</dbReference>
<keyword evidence="1" id="KW-0540">Nuclease</keyword>
<evidence type="ECO:0000256" key="1">
    <source>
        <dbReference type="ARBA" id="ARBA00022722"/>
    </source>
</evidence>
<proteinExistence type="predicted"/>
<protein>
    <submittedName>
        <fullName evidence="5">Putative secreted effector protein</fullName>
    </submittedName>
</protein>
<dbReference type="EMBL" id="MCBR01000418">
    <property type="protein sequence ID" value="RKF83328.1"/>
    <property type="molecule type" value="Genomic_DNA"/>
</dbReference>
<evidence type="ECO:0000256" key="4">
    <source>
        <dbReference type="SAM" id="SignalP"/>
    </source>
</evidence>
<dbReference type="SUPFAM" id="SSF53933">
    <property type="entry name" value="Microbial ribonucleases"/>
    <property type="match status" value="1"/>
</dbReference>